<feature type="domain" description="Gnk2-homologous" evidence="4">
    <location>
        <begin position="30"/>
        <end position="132"/>
    </location>
</feature>
<feature type="domain" description="Gnk2-homologous" evidence="4">
    <location>
        <begin position="133"/>
        <end position="241"/>
    </location>
</feature>
<evidence type="ECO:0000256" key="1">
    <source>
        <dbReference type="ARBA" id="ARBA00022729"/>
    </source>
</evidence>
<dbReference type="PANTHER" id="PTHR32099">
    <property type="entry name" value="CYSTEINE-RICH REPEAT SECRETORY PROTEIN"/>
    <property type="match status" value="1"/>
</dbReference>
<dbReference type="InterPro" id="IPR002902">
    <property type="entry name" value="GNK2"/>
</dbReference>
<gene>
    <name evidence="5" type="ORF">HanXRQr2_Chr16g0762521</name>
</gene>
<dbReference type="InterPro" id="IPR038408">
    <property type="entry name" value="GNK2_sf"/>
</dbReference>
<comment type="caution">
    <text evidence="5">The sequence shown here is derived from an EMBL/GenBank/DDBJ whole genome shotgun (WGS) entry which is preliminary data.</text>
</comment>
<keyword evidence="2" id="KW-0677">Repeat</keyword>
<evidence type="ECO:0000259" key="4">
    <source>
        <dbReference type="PROSITE" id="PS51473"/>
    </source>
</evidence>
<proteinExistence type="predicted"/>
<keyword evidence="6" id="KW-1185">Reference proteome</keyword>
<dbReference type="PANTHER" id="PTHR32099:SF99">
    <property type="entry name" value="GNK2-LIKE DOMAIN-CONTAINING PROTEIN"/>
    <property type="match status" value="1"/>
</dbReference>
<dbReference type="PROSITE" id="PS51473">
    <property type="entry name" value="GNK2"/>
    <property type="match status" value="2"/>
</dbReference>
<reference evidence="5" key="2">
    <citation type="submission" date="2020-06" db="EMBL/GenBank/DDBJ databases">
        <title>Helianthus annuus Genome sequencing and assembly Release 2.</title>
        <authorList>
            <person name="Gouzy J."/>
            <person name="Langlade N."/>
            <person name="Munos S."/>
        </authorList>
    </citation>
    <scope>NUCLEOTIDE SEQUENCE</scope>
    <source>
        <tissue evidence="5">Leaves</tissue>
    </source>
</reference>
<dbReference type="Gene3D" id="3.30.430.20">
    <property type="entry name" value="Gnk2 domain, C-X8-C-X2-C motif"/>
    <property type="match status" value="2"/>
</dbReference>
<protein>
    <submittedName>
        <fullName evidence="5">Gnk2-like domain-containing protein</fullName>
    </submittedName>
</protein>
<sequence length="304" mass="34237">MFILFRKHLFSFSLIIICLTNITTLAQPPPFFHHICENKANYTINSPYQRNLDTALSALPTTNSGFGYFNFTTGQLNDRVISFALCRGDLEPALCTNCVNDSIIKLRELCPNQTEAIGYYNKCFLKYSNETRNTNEVALPNLQNTSNVDRFNAALRELMDRLRGEAAAGGPLLKFATGNITGPNFSTIYGLMQCTPDLPEQACSDCLEAAVNRIPNTNLYGKDGGRILQSTCNFRYYTKWAGIGVLSIVHSLANSMLHLNEQYLLLFDPLWIYSTSVIHLILQPEVEVYIFILCFRCSLYNCVV</sequence>
<evidence type="ECO:0000313" key="5">
    <source>
        <dbReference type="EMBL" id="KAF5761218.1"/>
    </source>
</evidence>
<name>A0A9K3GZT0_HELAN</name>
<reference evidence="5" key="1">
    <citation type="journal article" date="2017" name="Nature">
        <title>The sunflower genome provides insights into oil metabolism, flowering and Asterid evolution.</title>
        <authorList>
            <person name="Badouin H."/>
            <person name="Gouzy J."/>
            <person name="Grassa C.J."/>
            <person name="Murat F."/>
            <person name="Staton S.E."/>
            <person name="Cottret L."/>
            <person name="Lelandais-Briere C."/>
            <person name="Owens G.L."/>
            <person name="Carrere S."/>
            <person name="Mayjonade B."/>
            <person name="Legrand L."/>
            <person name="Gill N."/>
            <person name="Kane N.C."/>
            <person name="Bowers J.E."/>
            <person name="Hubner S."/>
            <person name="Bellec A."/>
            <person name="Berard A."/>
            <person name="Berges H."/>
            <person name="Blanchet N."/>
            <person name="Boniface M.C."/>
            <person name="Brunel D."/>
            <person name="Catrice O."/>
            <person name="Chaidir N."/>
            <person name="Claudel C."/>
            <person name="Donnadieu C."/>
            <person name="Faraut T."/>
            <person name="Fievet G."/>
            <person name="Helmstetter N."/>
            <person name="King M."/>
            <person name="Knapp S.J."/>
            <person name="Lai Z."/>
            <person name="Le Paslier M.C."/>
            <person name="Lippi Y."/>
            <person name="Lorenzon L."/>
            <person name="Mandel J.R."/>
            <person name="Marage G."/>
            <person name="Marchand G."/>
            <person name="Marquand E."/>
            <person name="Bret-Mestries E."/>
            <person name="Morien E."/>
            <person name="Nambeesan S."/>
            <person name="Nguyen T."/>
            <person name="Pegot-Espagnet P."/>
            <person name="Pouilly N."/>
            <person name="Raftis F."/>
            <person name="Sallet E."/>
            <person name="Schiex T."/>
            <person name="Thomas J."/>
            <person name="Vandecasteele C."/>
            <person name="Vares D."/>
            <person name="Vear F."/>
            <person name="Vautrin S."/>
            <person name="Crespi M."/>
            <person name="Mangin B."/>
            <person name="Burke J.M."/>
            <person name="Salse J."/>
            <person name="Munos S."/>
            <person name="Vincourt P."/>
            <person name="Rieseberg L.H."/>
            <person name="Langlade N.B."/>
        </authorList>
    </citation>
    <scope>NUCLEOTIDE SEQUENCE</scope>
    <source>
        <tissue evidence="5">Leaves</tissue>
    </source>
</reference>
<evidence type="ECO:0000313" key="6">
    <source>
        <dbReference type="Proteomes" id="UP000215914"/>
    </source>
</evidence>
<feature type="signal peptide" evidence="3">
    <location>
        <begin position="1"/>
        <end position="26"/>
    </location>
</feature>
<dbReference type="Proteomes" id="UP000215914">
    <property type="component" value="Unassembled WGS sequence"/>
</dbReference>
<evidence type="ECO:0000256" key="2">
    <source>
        <dbReference type="ARBA" id="ARBA00022737"/>
    </source>
</evidence>
<organism evidence="5 6">
    <name type="scientific">Helianthus annuus</name>
    <name type="common">Common sunflower</name>
    <dbReference type="NCBI Taxonomy" id="4232"/>
    <lineage>
        <taxon>Eukaryota</taxon>
        <taxon>Viridiplantae</taxon>
        <taxon>Streptophyta</taxon>
        <taxon>Embryophyta</taxon>
        <taxon>Tracheophyta</taxon>
        <taxon>Spermatophyta</taxon>
        <taxon>Magnoliopsida</taxon>
        <taxon>eudicotyledons</taxon>
        <taxon>Gunneridae</taxon>
        <taxon>Pentapetalae</taxon>
        <taxon>asterids</taxon>
        <taxon>campanulids</taxon>
        <taxon>Asterales</taxon>
        <taxon>Asteraceae</taxon>
        <taxon>Asteroideae</taxon>
        <taxon>Heliantheae alliance</taxon>
        <taxon>Heliantheae</taxon>
        <taxon>Helianthus</taxon>
    </lineage>
</organism>
<dbReference type="AlphaFoldDB" id="A0A9K3GZT0"/>
<dbReference type="EMBL" id="MNCJ02000331">
    <property type="protein sequence ID" value="KAF5761218.1"/>
    <property type="molecule type" value="Genomic_DNA"/>
</dbReference>
<dbReference type="CDD" id="cd23509">
    <property type="entry name" value="Gnk2-like"/>
    <property type="match status" value="2"/>
</dbReference>
<dbReference type="FunFam" id="3.30.430.20:FF:000002">
    <property type="entry name" value="Cysteine-rich receptor-like protein kinase 10"/>
    <property type="match status" value="1"/>
</dbReference>
<dbReference type="Gramene" id="mRNA:HanXRQr2_Chr16g0762521">
    <property type="protein sequence ID" value="mRNA:HanXRQr2_Chr16g0762521"/>
    <property type="gene ID" value="HanXRQr2_Chr16g0762521"/>
</dbReference>
<evidence type="ECO:0000256" key="3">
    <source>
        <dbReference type="SAM" id="SignalP"/>
    </source>
</evidence>
<feature type="chain" id="PRO_5039935743" evidence="3">
    <location>
        <begin position="27"/>
        <end position="304"/>
    </location>
</feature>
<keyword evidence="1 3" id="KW-0732">Signal</keyword>
<accession>A0A9K3GZT0</accession>
<dbReference type="Pfam" id="PF01657">
    <property type="entry name" value="Stress-antifung"/>
    <property type="match status" value="2"/>
</dbReference>